<evidence type="ECO:0000256" key="1">
    <source>
        <dbReference type="SAM" id="MobiDB-lite"/>
    </source>
</evidence>
<feature type="region of interest" description="Disordered" evidence="1">
    <location>
        <begin position="447"/>
        <end position="466"/>
    </location>
</feature>
<dbReference type="Proteomes" id="UP000018542">
    <property type="component" value="Chromosome"/>
</dbReference>
<accession>V5SK02</accession>
<organism evidence="2 3">
    <name type="scientific">Hyphomicrobium nitrativorans NL23</name>
    <dbReference type="NCBI Taxonomy" id="1029756"/>
    <lineage>
        <taxon>Bacteria</taxon>
        <taxon>Pseudomonadati</taxon>
        <taxon>Pseudomonadota</taxon>
        <taxon>Alphaproteobacteria</taxon>
        <taxon>Hyphomicrobiales</taxon>
        <taxon>Hyphomicrobiaceae</taxon>
        <taxon>Hyphomicrobium</taxon>
    </lineage>
</organism>
<feature type="region of interest" description="Disordered" evidence="1">
    <location>
        <begin position="221"/>
        <end position="240"/>
    </location>
</feature>
<keyword evidence="3" id="KW-1185">Reference proteome</keyword>
<dbReference type="EMBL" id="CP006912">
    <property type="protein sequence ID" value="AHB50445.1"/>
    <property type="molecule type" value="Genomic_DNA"/>
</dbReference>
<protein>
    <submittedName>
        <fullName evidence="2">Uncharacterized protein</fullName>
    </submittedName>
</protein>
<sequence length="466" mass="52469">MRPGIFHDPEKDVVLFAHPYLRRSLSRLNVLNNDLLTRLAALAESELSVTLRLRLDPDIVGYPDTRAALELEFWRGPKFTDDIGKIPAGVTEHKASDRLKEFEGIDRTQFWWKTEDEHKRTFEAEEIRDTPSLGVSNDYYGCRYMHSEFGTREETITHFDGAIRGYDTEAFVTRIDQSIDRAGKRADYTKLFRVDGGLTVELWKELVSDYFRGNTLVPEYFGSPPQRDETNRAQPRAAPVSETTGQLMIGYLDRTAITASDCTALISFDLVAQDDGPAQFRVFEALPPGIAEAFSSFSEYTNGAQIEYGDRLANLPVLVFGQANEATQEFSHWCACIPRVLSKERENLDLAAAAFMWPRERYWVMLSLCGDIVWLIDALGQLPTVVRTQEPPSVWVQDLKAKLASGAQSNGKIADIDDVRWPGFLKLRRTQSTASFRVPSGHPAFDFLNKKAAGPSGGDREPRTEG</sequence>
<proteinExistence type="predicted"/>
<dbReference type="KEGG" id="hni:W911_16875"/>
<name>V5SK02_9HYPH</name>
<dbReference type="AlphaFoldDB" id="V5SK02"/>
<gene>
    <name evidence="2" type="ORF">W911_16875</name>
</gene>
<reference evidence="2 3" key="1">
    <citation type="journal article" date="2014" name="Genome Announc.">
        <title>Complete Genome Sequence of Hyphomicrobium nitrativorans Strain NL23, a Denitrifying Bacterium Isolated from Biofilm of a Methanol-Fed Denitrification System Treating Seawater at the Montreal Biodome.</title>
        <authorList>
            <person name="Martineau C."/>
            <person name="Villeneuve C."/>
            <person name="Mauffrey F."/>
            <person name="Villemur R."/>
        </authorList>
    </citation>
    <scope>NUCLEOTIDE SEQUENCE [LARGE SCALE GENOMIC DNA]</scope>
    <source>
        <strain evidence="2">NL23</strain>
    </source>
</reference>
<dbReference type="HOGENOM" id="CLU_586335_0_0_5"/>
<evidence type="ECO:0000313" key="3">
    <source>
        <dbReference type="Proteomes" id="UP000018542"/>
    </source>
</evidence>
<dbReference type="PATRIC" id="fig|1029756.8.peg.3514"/>
<evidence type="ECO:0000313" key="2">
    <source>
        <dbReference type="EMBL" id="AHB50445.1"/>
    </source>
</evidence>